<dbReference type="EMBL" id="GBXM01014620">
    <property type="protein sequence ID" value="JAH93957.1"/>
    <property type="molecule type" value="Transcribed_RNA"/>
</dbReference>
<name>A0A0E9WU83_ANGAN</name>
<reference evidence="1" key="2">
    <citation type="journal article" date="2015" name="Fish Shellfish Immunol.">
        <title>Early steps in the European eel (Anguilla anguilla)-Vibrio vulnificus interaction in the gills: Role of the RtxA13 toxin.</title>
        <authorList>
            <person name="Callol A."/>
            <person name="Pajuelo D."/>
            <person name="Ebbesson L."/>
            <person name="Teles M."/>
            <person name="MacKenzie S."/>
            <person name="Amaro C."/>
        </authorList>
    </citation>
    <scope>NUCLEOTIDE SEQUENCE</scope>
</reference>
<protein>
    <submittedName>
        <fullName evidence="1">Uncharacterized protein</fullName>
    </submittedName>
</protein>
<evidence type="ECO:0000313" key="1">
    <source>
        <dbReference type="EMBL" id="JAH93957.1"/>
    </source>
</evidence>
<dbReference type="AlphaFoldDB" id="A0A0E9WU83"/>
<reference evidence="1" key="1">
    <citation type="submission" date="2014-11" db="EMBL/GenBank/DDBJ databases">
        <authorList>
            <person name="Amaro Gonzalez C."/>
        </authorList>
    </citation>
    <scope>NUCLEOTIDE SEQUENCE</scope>
</reference>
<organism evidence="1">
    <name type="scientific">Anguilla anguilla</name>
    <name type="common">European freshwater eel</name>
    <name type="synonym">Muraena anguilla</name>
    <dbReference type="NCBI Taxonomy" id="7936"/>
    <lineage>
        <taxon>Eukaryota</taxon>
        <taxon>Metazoa</taxon>
        <taxon>Chordata</taxon>
        <taxon>Craniata</taxon>
        <taxon>Vertebrata</taxon>
        <taxon>Euteleostomi</taxon>
        <taxon>Actinopterygii</taxon>
        <taxon>Neopterygii</taxon>
        <taxon>Teleostei</taxon>
        <taxon>Anguilliformes</taxon>
        <taxon>Anguillidae</taxon>
        <taxon>Anguilla</taxon>
    </lineage>
</organism>
<accession>A0A0E9WU83</accession>
<sequence>MYPPSPPGVIIVSQLKAVFHCQFLCNRSYGDILSDSAELCSAETNSNLLLLVMSRFLAHIYACSTQYLNSCYVYVV</sequence>
<proteinExistence type="predicted"/>